<accession>A0A397IXX4</accession>
<name>A0A397IXX4_9GLOM</name>
<gene>
    <name evidence="2" type="ORF">Glove_177g76</name>
</gene>
<dbReference type="Proteomes" id="UP000266861">
    <property type="component" value="Unassembled WGS sequence"/>
</dbReference>
<reference evidence="2 3" key="1">
    <citation type="submission" date="2018-08" db="EMBL/GenBank/DDBJ databases">
        <title>Genome and evolution of the arbuscular mycorrhizal fungus Diversispora epigaea (formerly Glomus versiforme) and its bacterial endosymbionts.</title>
        <authorList>
            <person name="Sun X."/>
            <person name="Fei Z."/>
            <person name="Harrison M."/>
        </authorList>
    </citation>
    <scope>NUCLEOTIDE SEQUENCE [LARGE SCALE GENOMIC DNA]</scope>
    <source>
        <strain evidence="2 3">IT104</strain>
    </source>
</reference>
<dbReference type="AlphaFoldDB" id="A0A397IXX4"/>
<organism evidence="2 3">
    <name type="scientific">Diversispora epigaea</name>
    <dbReference type="NCBI Taxonomy" id="1348612"/>
    <lineage>
        <taxon>Eukaryota</taxon>
        <taxon>Fungi</taxon>
        <taxon>Fungi incertae sedis</taxon>
        <taxon>Mucoromycota</taxon>
        <taxon>Glomeromycotina</taxon>
        <taxon>Glomeromycetes</taxon>
        <taxon>Diversisporales</taxon>
        <taxon>Diversisporaceae</taxon>
        <taxon>Diversispora</taxon>
    </lineage>
</organism>
<evidence type="ECO:0000313" key="2">
    <source>
        <dbReference type="EMBL" id="RHZ77510.1"/>
    </source>
</evidence>
<proteinExistence type="predicted"/>
<dbReference type="EMBL" id="PQFF01000167">
    <property type="protein sequence ID" value="RHZ77510.1"/>
    <property type="molecule type" value="Genomic_DNA"/>
</dbReference>
<comment type="caution">
    <text evidence="2">The sequence shown here is derived from an EMBL/GenBank/DDBJ whole genome shotgun (WGS) entry which is preliminary data.</text>
</comment>
<keyword evidence="3" id="KW-1185">Reference proteome</keyword>
<feature type="region of interest" description="Disordered" evidence="1">
    <location>
        <begin position="35"/>
        <end position="66"/>
    </location>
</feature>
<evidence type="ECO:0000313" key="3">
    <source>
        <dbReference type="Proteomes" id="UP000266861"/>
    </source>
</evidence>
<feature type="compositionally biased region" description="Polar residues" evidence="1">
    <location>
        <begin position="52"/>
        <end position="62"/>
    </location>
</feature>
<evidence type="ECO:0000256" key="1">
    <source>
        <dbReference type="SAM" id="MobiDB-lite"/>
    </source>
</evidence>
<protein>
    <submittedName>
        <fullName evidence="2">Uncharacterized protein</fullName>
    </submittedName>
</protein>
<feature type="compositionally biased region" description="Basic and acidic residues" evidence="1">
    <location>
        <begin position="35"/>
        <end position="51"/>
    </location>
</feature>
<sequence length="98" mass="11629">MINRMEELEVELETELEEELKKKIRRDKEDLERELKGLEEKMENEKLKETPSHASKTTSTDAATVLNDMKDESINVMERNKYKIESLNEYRQLASKII</sequence>